<dbReference type="Proteomes" id="UP000324800">
    <property type="component" value="Unassembled WGS sequence"/>
</dbReference>
<evidence type="ECO:0000313" key="2">
    <source>
        <dbReference type="Proteomes" id="UP000324800"/>
    </source>
</evidence>
<protein>
    <submittedName>
        <fullName evidence="1">Uncharacterized protein</fullName>
    </submittedName>
</protein>
<name>A0A5J4WGB3_9EUKA</name>
<comment type="caution">
    <text evidence="1">The sequence shown here is derived from an EMBL/GenBank/DDBJ whole genome shotgun (WGS) entry which is preliminary data.</text>
</comment>
<reference evidence="1 2" key="1">
    <citation type="submission" date="2019-03" db="EMBL/GenBank/DDBJ databases">
        <title>Single cell metagenomics reveals metabolic interactions within the superorganism composed of flagellate Streblomastix strix and complex community of Bacteroidetes bacteria on its surface.</title>
        <authorList>
            <person name="Treitli S.C."/>
            <person name="Kolisko M."/>
            <person name="Husnik F."/>
            <person name="Keeling P."/>
            <person name="Hampl V."/>
        </authorList>
    </citation>
    <scope>NUCLEOTIDE SEQUENCE [LARGE SCALE GENOMIC DNA]</scope>
    <source>
        <strain evidence="1">ST1C</strain>
    </source>
</reference>
<proteinExistence type="predicted"/>
<gene>
    <name evidence="1" type="ORF">EZS28_010910</name>
</gene>
<accession>A0A5J4WGB3</accession>
<dbReference type="EMBL" id="SNRW01002197">
    <property type="protein sequence ID" value="KAA6393562.1"/>
    <property type="molecule type" value="Genomic_DNA"/>
</dbReference>
<evidence type="ECO:0000313" key="1">
    <source>
        <dbReference type="EMBL" id="KAA6393562.1"/>
    </source>
</evidence>
<organism evidence="1 2">
    <name type="scientific">Streblomastix strix</name>
    <dbReference type="NCBI Taxonomy" id="222440"/>
    <lineage>
        <taxon>Eukaryota</taxon>
        <taxon>Metamonada</taxon>
        <taxon>Preaxostyla</taxon>
        <taxon>Oxymonadida</taxon>
        <taxon>Streblomastigidae</taxon>
        <taxon>Streblomastix</taxon>
    </lineage>
</organism>
<sequence>MCCLKMGEGSAIIISIVGYRDVETRQSKRNLLKDNDGAQYVSFLKYICDISELIVFKVLQYLQRQVFGQAKWIQSRMGQGNSVTSPINPLTTEDYKEVQERASLISSLDSARLAKLEVVHRTERDCNTEEILWREFTSLTNGSETQKQMLCSANWKDLPFLMGAKTEREYFDYYYKVEN</sequence>
<dbReference type="AlphaFoldDB" id="A0A5J4WGB3"/>